<feature type="transmembrane region" description="Helical" evidence="5">
    <location>
        <begin position="309"/>
        <end position="334"/>
    </location>
</feature>
<sequence>MSSSSNPRTALATQLARRRPIDVPGADSGDSPGLKRSLGLWQLTMISIGATLGTGVFVVLGTAVPMAGPAVWIAFIVAGVTAMLSALSYAEMAGSVPVSGSSYSYAYATLGEGLAWVCGWCLVLEYAVSVAAVAVGAGEYVNDALGVFGWTLPQALVAGPDGGGIINLPAAAIVLLATFLLARGTSESITVNTIMVVLKIATMLMFIGIAFTAFNSGNLEPLAPMGTAGIAAAASRLFFSYIGFDAASTAGEEAVNPRRDLPRAILLSLGIVTVIYILVALAAIGAHPWTEFTNNGPTLAAILDEITGTPWITLVMAIGAVIAIASVVLTVLYGQTRILMSMARDGMVPRVFQRISAKSHTPVAGTLIIGIAVAITAALIPLGELADATSIGTLFAFALVNLAVIYLRRTRPTQARTFRVPLYPVVPILGFLCCVGLMISLGTSTWIVFVIWMAIGIVWYLAYSRKHSVVGRLSAEEYAQAVRAGEAHAATRANEAE</sequence>
<evidence type="ECO:0000256" key="5">
    <source>
        <dbReference type="SAM" id="Phobius"/>
    </source>
</evidence>
<keyword evidence="2 5" id="KW-0812">Transmembrane</keyword>
<feature type="transmembrane region" description="Helical" evidence="5">
    <location>
        <begin position="388"/>
        <end position="408"/>
    </location>
</feature>
<evidence type="ECO:0000313" key="6">
    <source>
        <dbReference type="EMBL" id="RLP78021.1"/>
    </source>
</evidence>
<dbReference type="GO" id="GO:0015171">
    <property type="term" value="F:amino acid transmembrane transporter activity"/>
    <property type="evidence" value="ECO:0007669"/>
    <property type="project" value="TreeGrafter"/>
</dbReference>
<evidence type="ECO:0000256" key="3">
    <source>
        <dbReference type="ARBA" id="ARBA00022989"/>
    </source>
</evidence>
<feature type="transmembrane region" description="Helical" evidence="5">
    <location>
        <begin position="363"/>
        <end position="382"/>
    </location>
</feature>
<dbReference type="EMBL" id="RCUX01000001">
    <property type="protein sequence ID" value="RLP78021.1"/>
    <property type="molecule type" value="Genomic_DNA"/>
</dbReference>
<comment type="subcellular location">
    <subcellularLocation>
        <location evidence="1">Membrane</location>
        <topology evidence="1">Multi-pass membrane protein</topology>
    </subcellularLocation>
</comment>
<feature type="transmembrane region" description="Helical" evidence="5">
    <location>
        <begin position="194"/>
        <end position="214"/>
    </location>
</feature>
<feature type="transmembrane region" description="Helical" evidence="5">
    <location>
        <begin position="102"/>
        <end position="123"/>
    </location>
</feature>
<dbReference type="OrthoDB" id="9762947at2"/>
<evidence type="ECO:0000256" key="2">
    <source>
        <dbReference type="ARBA" id="ARBA00022692"/>
    </source>
</evidence>
<accession>A0A3L7AEE8</accession>
<dbReference type="Pfam" id="PF13520">
    <property type="entry name" value="AA_permease_2"/>
    <property type="match status" value="1"/>
</dbReference>
<evidence type="ECO:0000256" key="4">
    <source>
        <dbReference type="ARBA" id="ARBA00023136"/>
    </source>
</evidence>
<gene>
    <name evidence="6" type="ORF">D9V32_01440</name>
</gene>
<dbReference type="PANTHER" id="PTHR43243:SF24">
    <property type="entry name" value="CATIONIC AMINO ACID TRANSPORT INTEGRAL MEMBRANE PROTEIN ROCE-RELATED"/>
    <property type="match status" value="1"/>
</dbReference>
<dbReference type="PANTHER" id="PTHR43243">
    <property type="entry name" value="INNER MEMBRANE TRANSPORTER YGJI-RELATED"/>
    <property type="match status" value="1"/>
</dbReference>
<keyword evidence="7" id="KW-1185">Reference proteome</keyword>
<keyword evidence="4 5" id="KW-0472">Membrane</keyword>
<feature type="transmembrane region" description="Helical" evidence="5">
    <location>
        <begin position="164"/>
        <end position="182"/>
    </location>
</feature>
<feature type="transmembrane region" description="Helical" evidence="5">
    <location>
        <begin position="420"/>
        <end position="439"/>
    </location>
</feature>
<dbReference type="PIRSF" id="PIRSF006060">
    <property type="entry name" value="AA_transporter"/>
    <property type="match status" value="1"/>
</dbReference>
<reference evidence="6 7" key="1">
    <citation type="submission" date="2018-10" db="EMBL/GenBank/DDBJ databases">
        <authorList>
            <person name="Li J."/>
        </authorList>
    </citation>
    <scope>NUCLEOTIDE SEQUENCE [LARGE SCALE GENOMIC DNA]</scope>
    <source>
        <strain evidence="6 7">IF 016277</strain>
    </source>
</reference>
<dbReference type="Proteomes" id="UP000272503">
    <property type="component" value="Unassembled WGS sequence"/>
</dbReference>
<feature type="transmembrane region" description="Helical" evidence="5">
    <location>
        <begin position="40"/>
        <end position="63"/>
    </location>
</feature>
<organism evidence="6 7">
    <name type="scientific">Mycetocola tolaasinivorans</name>
    <dbReference type="NCBI Taxonomy" id="76635"/>
    <lineage>
        <taxon>Bacteria</taxon>
        <taxon>Bacillati</taxon>
        <taxon>Actinomycetota</taxon>
        <taxon>Actinomycetes</taxon>
        <taxon>Micrococcales</taxon>
        <taxon>Microbacteriaceae</taxon>
        <taxon>Mycetocola</taxon>
    </lineage>
</organism>
<name>A0A3L7AEE8_9MICO</name>
<evidence type="ECO:0000313" key="7">
    <source>
        <dbReference type="Proteomes" id="UP000272503"/>
    </source>
</evidence>
<dbReference type="RefSeq" id="WP_121647113.1">
    <property type="nucleotide sequence ID" value="NZ_RCUX01000001.1"/>
</dbReference>
<protein>
    <submittedName>
        <fullName evidence="6">Amino acid permease</fullName>
    </submittedName>
</protein>
<dbReference type="Gene3D" id="1.20.1740.10">
    <property type="entry name" value="Amino acid/polyamine transporter I"/>
    <property type="match status" value="1"/>
</dbReference>
<feature type="transmembrane region" description="Helical" evidence="5">
    <location>
        <begin position="130"/>
        <end position="152"/>
    </location>
</feature>
<keyword evidence="3 5" id="KW-1133">Transmembrane helix</keyword>
<dbReference type="InterPro" id="IPR002293">
    <property type="entry name" value="AA/rel_permease1"/>
</dbReference>
<feature type="transmembrane region" description="Helical" evidence="5">
    <location>
        <begin position="70"/>
        <end position="90"/>
    </location>
</feature>
<dbReference type="AlphaFoldDB" id="A0A3L7AEE8"/>
<feature type="transmembrane region" description="Helical" evidence="5">
    <location>
        <begin position="226"/>
        <end position="244"/>
    </location>
</feature>
<dbReference type="GO" id="GO:0016020">
    <property type="term" value="C:membrane"/>
    <property type="evidence" value="ECO:0007669"/>
    <property type="project" value="UniProtKB-SubCell"/>
</dbReference>
<feature type="transmembrane region" description="Helical" evidence="5">
    <location>
        <begin position="265"/>
        <end position="289"/>
    </location>
</feature>
<feature type="transmembrane region" description="Helical" evidence="5">
    <location>
        <begin position="445"/>
        <end position="463"/>
    </location>
</feature>
<comment type="caution">
    <text evidence="6">The sequence shown here is derived from an EMBL/GenBank/DDBJ whole genome shotgun (WGS) entry which is preliminary data.</text>
</comment>
<evidence type="ECO:0000256" key="1">
    <source>
        <dbReference type="ARBA" id="ARBA00004141"/>
    </source>
</evidence>
<proteinExistence type="predicted"/>